<feature type="region of interest" description="Disordered" evidence="1">
    <location>
        <begin position="1"/>
        <end position="64"/>
    </location>
</feature>
<feature type="compositionally biased region" description="Polar residues" evidence="1">
    <location>
        <begin position="48"/>
        <end position="62"/>
    </location>
</feature>
<evidence type="ECO:0000259" key="2">
    <source>
        <dbReference type="PROSITE" id="PS50008"/>
    </source>
</evidence>
<keyword evidence="4" id="KW-1185">Reference proteome</keyword>
<name>A0AAV6S6S7_SOLSE</name>
<dbReference type="GO" id="GO:0006629">
    <property type="term" value="P:lipid metabolic process"/>
    <property type="evidence" value="ECO:0007669"/>
    <property type="project" value="InterPro"/>
</dbReference>
<dbReference type="Proteomes" id="UP000693946">
    <property type="component" value="Linkage Group LG14"/>
</dbReference>
<sequence>MTTQQAPATQSDSVISWKEIRLEKKRRRVQRSQLGESSTDGRRGRCWTSHQSGGSDPLGQQDQRGHADARNCVCADKPMQLNQASFTLRGGSGYVPQPDIMREDTFDPFEDRLQSSYSLNPVWVQEQFAFDIHNPTFSFLGVTVYEQLIFHTSHLNCTTRTSSSSSDSRIWIRIMILERFGRLHGFISK</sequence>
<accession>A0AAV6S6S7</accession>
<reference evidence="3 4" key="1">
    <citation type="journal article" date="2021" name="Sci. Rep.">
        <title>Chromosome anchoring in Senegalese sole (Solea senegalensis) reveals sex-associated markers and genome rearrangements in flatfish.</title>
        <authorList>
            <person name="Guerrero-Cozar I."/>
            <person name="Gomez-Garrido J."/>
            <person name="Berbel C."/>
            <person name="Martinez-Blanch J.F."/>
            <person name="Alioto T."/>
            <person name="Claros M.G."/>
            <person name="Gagnaire P.A."/>
            <person name="Manchado M."/>
        </authorList>
    </citation>
    <scope>NUCLEOTIDE SEQUENCE [LARGE SCALE GENOMIC DNA]</scope>
    <source>
        <strain evidence="3">Sse05_10M</strain>
    </source>
</reference>
<dbReference type="EMBL" id="JAGKHQ010000006">
    <property type="protein sequence ID" value="KAG7513505.1"/>
    <property type="molecule type" value="Genomic_DNA"/>
</dbReference>
<feature type="compositionally biased region" description="Polar residues" evidence="1">
    <location>
        <begin position="1"/>
        <end position="14"/>
    </location>
</feature>
<evidence type="ECO:0000256" key="1">
    <source>
        <dbReference type="SAM" id="MobiDB-lite"/>
    </source>
</evidence>
<comment type="caution">
    <text evidence="3">The sequence shown here is derived from an EMBL/GenBank/DDBJ whole genome shotgun (WGS) entry which is preliminary data.</text>
</comment>
<dbReference type="InterPro" id="IPR001711">
    <property type="entry name" value="PLipase_C_Pinositol-sp_Y"/>
</dbReference>
<evidence type="ECO:0000313" key="3">
    <source>
        <dbReference type="EMBL" id="KAG7513505.1"/>
    </source>
</evidence>
<gene>
    <name evidence="3" type="ORF">JOB18_009744</name>
</gene>
<organism evidence="3 4">
    <name type="scientific">Solea senegalensis</name>
    <name type="common">Senegalese sole</name>
    <dbReference type="NCBI Taxonomy" id="28829"/>
    <lineage>
        <taxon>Eukaryota</taxon>
        <taxon>Metazoa</taxon>
        <taxon>Chordata</taxon>
        <taxon>Craniata</taxon>
        <taxon>Vertebrata</taxon>
        <taxon>Euteleostomi</taxon>
        <taxon>Actinopterygii</taxon>
        <taxon>Neopterygii</taxon>
        <taxon>Teleostei</taxon>
        <taxon>Neoteleostei</taxon>
        <taxon>Acanthomorphata</taxon>
        <taxon>Carangaria</taxon>
        <taxon>Pleuronectiformes</taxon>
        <taxon>Pleuronectoidei</taxon>
        <taxon>Soleidae</taxon>
        <taxon>Solea</taxon>
    </lineage>
</organism>
<dbReference type="GO" id="GO:0004435">
    <property type="term" value="F:phosphatidylinositol-4,5-bisphosphate phospholipase C activity"/>
    <property type="evidence" value="ECO:0007669"/>
    <property type="project" value="InterPro"/>
</dbReference>
<dbReference type="PROSITE" id="PS50008">
    <property type="entry name" value="PIPLC_Y_DOMAIN"/>
    <property type="match status" value="1"/>
</dbReference>
<protein>
    <submittedName>
        <fullName evidence="3">1-phosphatidylinositol 4,5-bisphosphate phosphodiesterase gamma-1-like</fullName>
    </submittedName>
</protein>
<dbReference type="GO" id="GO:0035556">
    <property type="term" value="P:intracellular signal transduction"/>
    <property type="evidence" value="ECO:0007669"/>
    <property type="project" value="InterPro"/>
</dbReference>
<dbReference type="AlphaFoldDB" id="A0AAV6S6S7"/>
<proteinExistence type="predicted"/>
<evidence type="ECO:0000313" key="4">
    <source>
        <dbReference type="Proteomes" id="UP000693946"/>
    </source>
</evidence>
<feature type="domain" description="PI-PLC Y-box" evidence="2">
    <location>
        <begin position="69"/>
        <end position="102"/>
    </location>
</feature>